<evidence type="ECO:0000313" key="2">
    <source>
        <dbReference type="Proteomes" id="UP000060699"/>
    </source>
</evidence>
<reference evidence="1 2" key="1">
    <citation type="submission" date="2015-12" db="EMBL/GenBank/DDBJ databases">
        <title>Complete genome of Roseateles depolymerans KCTC 42856.</title>
        <authorList>
            <person name="Kim K.M."/>
        </authorList>
    </citation>
    <scope>NUCLEOTIDE SEQUENCE [LARGE SCALE GENOMIC DNA]</scope>
    <source>
        <strain evidence="1 2">KCTC 42856</strain>
    </source>
</reference>
<dbReference type="GO" id="GO:0032259">
    <property type="term" value="P:methylation"/>
    <property type="evidence" value="ECO:0007669"/>
    <property type="project" value="UniProtKB-KW"/>
</dbReference>
<dbReference type="PANTHER" id="PTHR45875:SF1">
    <property type="entry name" value="METHYLTRANSFERASE N6AMT1"/>
    <property type="match status" value="1"/>
</dbReference>
<protein>
    <submittedName>
        <fullName evidence="1">Methyltransferase family protein</fullName>
    </submittedName>
</protein>
<dbReference type="GO" id="GO:0008757">
    <property type="term" value="F:S-adenosylmethionine-dependent methyltransferase activity"/>
    <property type="evidence" value="ECO:0007669"/>
    <property type="project" value="TreeGrafter"/>
</dbReference>
<dbReference type="InterPro" id="IPR004557">
    <property type="entry name" value="PrmC-related"/>
</dbReference>
<name>A0A0U3L4A1_9BURK</name>
<dbReference type="Gene3D" id="3.40.50.150">
    <property type="entry name" value="Vaccinia Virus protein VP39"/>
    <property type="match status" value="1"/>
</dbReference>
<dbReference type="STRING" id="76731.RD2015_1658"/>
<dbReference type="GO" id="GO:0035657">
    <property type="term" value="C:eRF1 methyltransferase complex"/>
    <property type="evidence" value="ECO:0007669"/>
    <property type="project" value="TreeGrafter"/>
</dbReference>
<proteinExistence type="predicted"/>
<dbReference type="AlphaFoldDB" id="A0A0U3L4A1"/>
<keyword evidence="2" id="KW-1185">Reference proteome</keyword>
<dbReference type="InterPro" id="IPR007848">
    <property type="entry name" value="Small_mtfrase_dom"/>
</dbReference>
<dbReference type="EMBL" id="CP013729">
    <property type="protein sequence ID" value="ALV06142.1"/>
    <property type="molecule type" value="Genomic_DNA"/>
</dbReference>
<dbReference type="Pfam" id="PF05175">
    <property type="entry name" value="MTS"/>
    <property type="match status" value="1"/>
</dbReference>
<dbReference type="Proteomes" id="UP000060699">
    <property type="component" value="Chromosome"/>
</dbReference>
<dbReference type="NCBIfam" id="TIGR00537">
    <property type="entry name" value="hemK_rel_arch"/>
    <property type="match status" value="1"/>
</dbReference>
<dbReference type="RefSeq" id="WP_211326949.1">
    <property type="nucleotide sequence ID" value="NZ_QUMT01000006.1"/>
</dbReference>
<dbReference type="InterPro" id="IPR029063">
    <property type="entry name" value="SAM-dependent_MTases_sf"/>
</dbReference>
<accession>A0A0U3L4A1</accession>
<dbReference type="InterPro" id="IPR052190">
    <property type="entry name" value="Euk-Arch_PrmC-MTase"/>
</dbReference>
<keyword evidence="1" id="KW-0489">Methyltransferase</keyword>
<keyword evidence="1" id="KW-0808">Transferase</keyword>
<sequence>MCHDDHFRPSEYTAALLRQLWTRPPCTGRVLELGTGSGVVLTALAQAGAREVVGVDIENDAVQRTRELLQSLGLSSASVLQGDLWDPVGTQPFDLIVFNPPQLPVQGDAPPSPRLRSWSDGGPQGRRVLDRFLEGLPLRLTREGRALITHSSFLDADRTRVHLDRCGLQAQVCQTVTVLMPPCKLEVLPPGWADHHEGRGLRRLGPYLFSDFDVLEIRHAAAG</sequence>
<dbReference type="CDD" id="cd02440">
    <property type="entry name" value="AdoMet_MTases"/>
    <property type="match status" value="1"/>
</dbReference>
<dbReference type="GO" id="GO:0008276">
    <property type="term" value="F:protein methyltransferase activity"/>
    <property type="evidence" value="ECO:0007669"/>
    <property type="project" value="TreeGrafter"/>
</dbReference>
<gene>
    <name evidence="1" type="ORF">RD2015_1658</name>
</gene>
<evidence type="ECO:0000313" key="1">
    <source>
        <dbReference type="EMBL" id="ALV06142.1"/>
    </source>
</evidence>
<dbReference type="SUPFAM" id="SSF53335">
    <property type="entry name" value="S-adenosyl-L-methionine-dependent methyltransferases"/>
    <property type="match status" value="1"/>
</dbReference>
<dbReference type="PANTHER" id="PTHR45875">
    <property type="entry name" value="METHYLTRANSFERASE N6AMT1"/>
    <property type="match status" value="1"/>
</dbReference>
<organism evidence="1 2">
    <name type="scientific">Roseateles depolymerans</name>
    <dbReference type="NCBI Taxonomy" id="76731"/>
    <lineage>
        <taxon>Bacteria</taxon>
        <taxon>Pseudomonadati</taxon>
        <taxon>Pseudomonadota</taxon>
        <taxon>Betaproteobacteria</taxon>
        <taxon>Burkholderiales</taxon>
        <taxon>Sphaerotilaceae</taxon>
        <taxon>Roseateles</taxon>
    </lineage>
</organism>
<dbReference type="KEGG" id="rdp:RD2015_1658"/>